<keyword evidence="4" id="KW-1185">Reference proteome</keyword>
<dbReference type="InterPro" id="IPR003609">
    <property type="entry name" value="Pan_app"/>
</dbReference>
<evidence type="ECO:0000313" key="4">
    <source>
        <dbReference type="Proteomes" id="UP001286313"/>
    </source>
</evidence>
<keyword evidence="1" id="KW-0812">Transmembrane</keyword>
<evidence type="ECO:0000259" key="2">
    <source>
        <dbReference type="PROSITE" id="PS50948"/>
    </source>
</evidence>
<dbReference type="PANTHER" id="PTHR36902">
    <property type="entry name" value="ENRICHED IN SURFACE-LABELED PROTEOME PROTEIN 9"/>
    <property type="match status" value="1"/>
</dbReference>
<feature type="domain" description="Apple" evidence="2">
    <location>
        <begin position="764"/>
        <end position="852"/>
    </location>
</feature>
<proteinExistence type="predicted"/>
<organism evidence="3 4">
    <name type="scientific">Petrolisthes cinctipes</name>
    <name type="common">Flat porcelain crab</name>
    <dbReference type="NCBI Taxonomy" id="88211"/>
    <lineage>
        <taxon>Eukaryota</taxon>
        <taxon>Metazoa</taxon>
        <taxon>Ecdysozoa</taxon>
        <taxon>Arthropoda</taxon>
        <taxon>Crustacea</taxon>
        <taxon>Multicrustacea</taxon>
        <taxon>Malacostraca</taxon>
        <taxon>Eumalacostraca</taxon>
        <taxon>Eucarida</taxon>
        <taxon>Decapoda</taxon>
        <taxon>Pleocyemata</taxon>
        <taxon>Anomura</taxon>
        <taxon>Galatheoidea</taxon>
        <taxon>Porcellanidae</taxon>
        <taxon>Petrolisthes</taxon>
    </lineage>
</organism>
<dbReference type="SUPFAM" id="SSF57414">
    <property type="entry name" value="Hairpin loop containing domain-like"/>
    <property type="match status" value="2"/>
</dbReference>
<dbReference type="InterPro" id="IPR058831">
    <property type="entry name" value="LolA-like_dom_2nd"/>
</dbReference>
<feature type="transmembrane region" description="Helical" evidence="1">
    <location>
        <begin position="876"/>
        <end position="898"/>
    </location>
</feature>
<sequence length="901" mass="102473">MAVMVATKEEPIEPILPDIWTVVQDSYDSRVSVSFPKLTPHVSMMVDELYDISDEMGMLQVWDHSQVTHINYYSKSNQSFIVKDDTCTVGGIKPQDPYRLFGWLYDAYNSTEGDVNNFLYGPSALLRIVRDYERQVEYIGEAEVRGIIANHWTLEHRLGYIIDYYFAADEWLMPYGHTFNGKGVKQPLRVKVEGMEGNPWDVNMADIAQSITYDFTEFKPYVDPARRKNFLVRSGVDCPQRATLDTDMITPPSAPGRFQVFFENILSQEHVHEPSLIFRSWMYFDSWSKLLRLDINPDMDATLGGKVFKSIQDYNTGIEYVIQENGKCSMYPIQPHQLGNMIGSSAAGGIIMSDANGLFYLDDKYVFSGYTETRGLKTTRWTSTRDDIYNPETQQNFKKVVVDYQFTAPGVILDGEREGTTMPIRADFTVYHDDNTSAVLTREVLNLLHMQSSFEIYEFNPFHVGECFDTPTQRTWIKLTFAGDWHHGAAQSPGLFKKDLINQLAIGTGSSYIRFPEVELDHDLEFVWATVLLLEPAPYHLQFYKLEDRKPSVNDARITFNIADEDVCAYQCPHILKIRVQTQKGEYIAIGEVEEILGDDPILVDLLASDFHVAHKHGRLLNGDVDLTLKQESYVSCLASCDVMASFECETFSYCYDSAKCFLSSKIVNIPVANGDIISQTDCIIVTRSHTDDYSVLDGTVYLGQPTQSNITANPERCAYLCDTVDTFTCRSFDYCYSDLGCNLYDQHTVDAPDNMFNYSAGNCLHYSRQAMVDFEKHPNQVLEGSRDRYVKDITVYNCAQVCEDEPDLGCNGFDFCTENNGTTCFLTSDHYSDSGVDISNSPVCDHYSREYYEGQDRNSYAHNKNSKYKYSPGDMAALGCSMLVISMALTFAGVYFYNKR</sequence>
<keyword evidence="1" id="KW-0472">Membrane</keyword>
<evidence type="ECO:0000256" key="1">
    <source>
        <dbReference type="SAM" id="Phobius"/>
    </source>
</evidence>
<dbReference type="Gene3D" id="3.50.4.10">
    <property type="entry name" value="Hepatocyte Growth Factor"/>
    <property type="match status" value="3"/>
</dbReference>
<dbReference type="PROSITE" id="PS50948">
    <property type="entry name" value="PAN"/>
    <property type="match status" value="1"/>
</dbReference>
<dbReference type="EMBL" id="JAWQEG010000601">
    <property type="protein sequence ID" value="KAK3887924.1"/>
    <property type="molecule type" value="Genomic_DNA"/>
</dbReference>
<keyword evidence="1" id="KW-1133">Transmembrane helix</keyword>
<accession>A0AAE1G7H5</accession>
<reference evidence="3" key="1">
    <citation type="submission" date="2023-10" db="EMBL/GenBank/DDBJ databases">
        <title>Genome assemblies of two species of porcelain crab, Petrolisthes cinctipes and Petrolisthes manimaculis (Anomura: Porcellanidae).</title>
        <authorList>
            <person name="Angst P."/>
        </authorList>
    </citation>
    <scope>NUCLEOTIDE SEQUENCE</scope>
    <source>
        <strain evidence="3">PB745_01</strain>
        <tissue evidence="3">Gill</tissue>
    </source>
</reference>
<dbReference type="AlphaFoldDB" id="A0AAE1G7H5"/>
<dbReference type="Proteomes" id="UP001286313">
    <property type="component" value="Unassembled WGS sequence"/>
</dbReference>
<evidence type="ECO:0000313" key="3">
    <source>
        <dbReference type="EMBL" id="KAK3887924.1"/>
    </source>
</evidence>
<comment type="caution">
    <text evidence="3">The sequence shown here is derived from an EMBL/GenBank/DDBJ whole genome shotgun (WGS) entry which is preliminary data.</text>
</comment>
<name>A0AAE1G7H5_PETCI</name>
<protein>
    <recommendedName>
        <fullName evidence="2">Apple domain-containing protein</fullName>
    </recommendedName>
</protein>
<dbReference type="PANTHER" id="PTHR36902:SF1">
    <property type="entry name" value="ENRICHED IN SURFACE-LABELED PROTEOME PROTEIN 9"/>
    <property type="match status" value="1"/>
</dbReference>
<dbReference type="Pfam" id="PF25898">
    <property type="entry name" value="LolA_2nd_metazoa"/>
    <property type="match status" value="1"/>
</dbReference>
<gene>
    <name evidence="3" type="ORF">Pcinc_008007</name>
</gene>
<dbReference type="Pfam" id="PF00024">
    <property type="entry name" value="PAN_1"/>
    <property type="match status" value="1"/>
</dbReference>